<protein>
    <submittedName>
        <fullName evidence="1">Uncharacterized protein</fullName>
    </submittedName>
</protein>
<dbReference type="EMBL" id="UOFF01000287">
    <property type="protein sequence ID" value="VAW56829.1"/>
    <property type="molecule type" value="Genomic_DNA"/>
</dbReference>
<proteinExistence type="predicted"/>
<reference evidence="1" key="1">
    <citation type="submission" date="2018-06" db="EMBL/GenBank/DDBJ databases">
        <authorList>
            <person name="Zhirakovskaya E."/>
        </authorList>
    </citation>
    <scope>NUCLEOTIDE SEQUENCE</scope>
</reference>
<gene>
    <name evidence="1" type="ORF">MNBD_GAMMA07-2091</name>
</gene>
<feature type="non-terminal residue" evidence="1">
    <location>
        <position position="1"/>
    </location>
</feature>
<sequence length="73" mass="8199">TLRSYVDKYQSGGITELVETNYLGRQVDLDAEQLKCLHKELDNTIYLTASAIVQFVTDTFHITYSISGLSIVV</sequence>
<organism evidence="1">
    <name type="scientific">hydrothermal vent metagenome</name>
    <dbReference type="NCBI Taxonomy" id="652676"/>
    <lineage>
        <taxon>unclassified sequences</taxon>
        <taxon>metagenomes</taxon>
        <taxon>ecological metagenomes</taxon>
    </lineage>
</organism>
<evidence type="ECO:0000313" key="1">
    <source>
        <dbReference type="EMBL" id="VAW56829.1"/>
    </source>
</evidence>
<name>A0A3B0X5K7_9ZZZZ</name>
<dbReference type="AlphaFoldDB" id="A0A3B0X5K7"/>
<accession>A0A3B0X5K7</accession>